<keyword evidence="2" id="KW-0378">Hydrolase</keyword>
<dbReference type="STRING" id="97972.A0A2V1D4R4"/>
<evidence type="ECO:0000259" key="1">
    <source>
        <dbReference type="Pfam" id="PF07859"/>
    </source>
</evidence>
<sequence>MSNPQIIDTSPTWQGPDKTVFNPFIIHTVPYKTLNNHPIETAILVPKSLPRGHHPILINMHGGFLTMGHALFAPFFAPWLANLITSNNAICLSIDYRLLPTARGVHDIIDDLDDFWAFFKRDFPGVLSELVGPGHDVDFGRVMLTGGSAGGYCVLQTALSHPDEISAVALMYPMMDLKDDMFVKGPAEGASTVLNFPREVMMSEVDAREWAKGEREKKEWKSRAGFEVTLKCVSLTQCGRFYDEVLNPLGSEDVGIFPLERIREGARAPGKM</sequence>
<dbReference type="EMBL" id="KZ805624">
    <property type="protein sequence ID" value="PVH93008.1"/>
    <property type="molecule type" value="Genomic_DNA"/>
</dbReference>
<evidence type="ECO:0000313" key="3">
    <source>
        <dbReference type="Proteomes" id="UP000244855"/>
    </source>
</evidence>
<feature type="domain" description="Alpha/beta hydrolase fold-3" evidence="1">
    <location>
        <begin position="57"/>
        <end position="179"/>
    </location>
</feature>
<dbReference type="AlphaFoldDB" id="A0A2V1D4R4"/>
<gene>
    <name evidence="2" type="ORF">DM02DRAFT_619567</name>
</gene>
<dbReference type="InterPro" id="IPR029058">
    <property type="entry name" value="AB_hydrolase_fold"/>
</dbReference>
<reference evidence="2 3" key="1">
    <citation type="journal article" date="2018" name="Sci. Rep.">
        <title>Comparative genomics provides insights into the lifestyle and reveals functional heterogeneity of dark septate endophytic fungi.</title>
        <authorList>
            <person name="Knapp D.G."/>
            <person name="Nemeth J.B."/>
            <person name="Barry K."/>
            <person name="Hainaut M."/>
            <person name="Henrissat B."/>
            <person name="Johnson J."/>
            <person name="Kuo A."/>
            <person name="Lim J.H.P."/>
            <person name="Lipzen A."/>
            <person name="Nolan M."/>
            <person name="Ohm R.A."/>
            <person name="Tamas L."/>
            <person name="Grigoriev I.V."/>
            <person name="Spatafora J.W."/>
            <person name="Nagy L.G."/>
            <person name="Kovacs G.M."/>
        </authorList>
    </citation>
    <scope>NUCLEOTIDE SEQUENCE [LARGE SCALE GENOMIC DNA]</scope>
    <source>
        <strain evidence="2 3">DSE2036</strain>
    </source>
</reference>
<protein>
    <submittedName>
        <fullName evidence="2">Alpha/beta-hydrolase</fullName>
    </submittedName>
</protein>
<dbReference type="PANTHER" id="PTHR23024">
    <property type="entry name" value="ARYLACETAMIDE DEACETYLASE"/>
    <property type="match status" value="1"/>
</dbReference>
<dbReference type="InterPro" id="IPR050466">
    <property type="entry name" value="Carboxylest/Gibb_receptor"/>
</dbReference>
<keyword evidence="3" id="KW-1185">Reference proteome</keyword>
<evidence type="ECO:0000313" key="2">
    <source>
        <dbReference type="EMBL" id="PVH93008.1"/>
    </source>
</evidence>
<organism evidence="2 3">
    <name type="scientific">Periconia macrospinosa</name>
    <dbReference type="NCBI Taxonomy" id="97972"/>
    <lineage>
        <taxon>Eukaryota</taxon>
        <taxon>Fungi</taxon>
        <taxon>Dikarya</taxon>
        <taxon>Ascomycota</taxon>
        <taxon>Pezizomycotina</taxon>
        <taxon>Dothideomycetes</taxon>
        <taxon>Pleosporomycetidae</taxon>
        <taxon>Pleosporales</taxon>
        <taxon>Massarineae</taxon>
        <taxon>Periconiaceae</taxon>
        <taxon>Periconia</taxon>
    </lineage>
</organism>
<accession>A0A2V1D4R4</accession>
<name>A0A2V1D4R4_9PLEO</name>
<dbReference type="Gene3D" id="3.40.50.1820">
    <property type="entry name" value="alpha/beta hydrolase"/>
    <property type="match status" value="1"/>
</dbReference>
<dbReference type="InterPro" id="IPR013094">
    <property type="entry name" value="AB_hydrolase_3"/>
</dbReference>
<dbReference type="OrthoDB" id="19653at2759"/>
<proteinExistence type="predicted"/>
<dbReference type="Pfam" id="PF07859">
    <property type="entry name" value="Abhydrolase_3"/>
    <property type="match status" value="1"/>
</dbReference>
<dbReference type="PANTHER" id="PTHR23024:SF24">
    <property type="entry name" value="ALPHA_BETA HYDROLASE FOLD-3 DOMAIN-CONTAINING PROTEIN"/>
    <property type="match status" value="1"/>
</dbReference>
<dbReference type="GO" id="GO:0016787">
    <property type="term" value="F:hydrolase activity"/>
    <property type="evidence" value="ECO:0007669"/>
    <property type="project" value="UniProtKB-KW"/>
</dbReference>
<dbReference type="Proteomes" id="UP000244855">
    <property type="component" value="Unassembled WGS sequence"/>
</dbReference>
<dbReference type="SUPFAM" id="SSF53474">
    <property type="entry name" value="alpha/beta-Hydrolases"/>
    <property type="match status" value="1"/>
</dbReference>